<gene>
    <name evidence="1" type="ORF">CFBP3840_P400020</name>
</gene>
<name>A0A2G0WPA0_PSESX</name>
<dbReference type="AlphaFoldDB" id="A0A2G0WPA0"/>
<dbReference type="Proteomes" id="UP000238095">
    <property type="component" value="Plasmid PP4"/>
</dbReference>
<sequence>MIDFMLDNPCMKPFCLASDVKTIHVLSRIFDRRIPRYNAYFTRNAKTPFTSFCSTNSGSNNRIYQYRGGDRRFAGCSLLIPRKFNDNNACIHPDLWSCQTHAVSITHGFKHVIY</sequence>
<keyword evidence="1" id="KW-0614">Plasmid</keyword>
<evidence type="ECO:0000313" key="2">
    <source>
        <dbReference type="Proteomes" id="UP000238095"/>
    </source>
</evidence>
<reference evidence="1 2" key="1">
    <citation type="submission" date="2017-11" db="EMBL/GenBank/DDBJ databases">
        <authorList>
            <person name="Han C.G."/>
        </authorList>
    </citation>
    <scope>NUCLEOTIDE SEQUENCE [LARGE SCALE GENOMIC DNA]</scope>
    <source>
        <strain evidence="1">CFBP3840</strain>
        <plasmid evidence="2">Plasmid pp4</plasmid>
    </source>
</reference>
<protein>
    <submittedName>
        <fullName evidence="1">Uncharacterized protein</fullName>
    </submittedName>
</protein>
<geneLocation type="plasmid" evidence="1">
    <name>PP4</name>
</geneLocation>
<accession>A0A2G0WPA0</accession>
<evidence type="ECO:0000313" key="1">
    <source>
        <dbReference type="EMBL" id="SOS43048.1"/>
    </source>
</evidence>
<proteinExistence type="predicted"/>
<organism evidence="1 2">
    <name type="scientific">Pseudomonas syringae</name>
    <dbReference type="NCBI Taxonomy" id="317"/>
    <lineage>
        <taxon>Bacteria</taxon>
        <taxon>Pseudomonadati</taxon>
        <taxon>Pseudomonadota</taxon>
        <taxon>Gammaproteobacteria</taxon>
        <taxon>Pseudomonadales</taxon>
        <taxon>Pseudomonadaceae</taxon>
        <taxon>Pseudomonas</taxon>
    </lineage>
</organism>
<dbReference type="EMBL" id="LT963413">
    <property type="protein sequence ID" value="SOS43048.1"/>
    <property type="molecule type" value="Genomic_DNA"/>
</dbReference>